<dbReference type="Pfam" id="PF03595">
    <property type="entry name" value="SLAC1"/>
    <property type="match status" value="1"/>
</dbReference>
<dbReference type="AlphaFoldDB" id="A0A0D2GS45"/>
<organism evidence="7 8">
    <name type="scientific">Fonsecaea pedrosoi CBS 271.37</name>
    <dbReference type="NCBI Taxonomy" id="1442368"/>
    <lineage>
        <taxon>Eukaryota</taxon>
        <taxon>Fungi</taxon>
        <taxon>Dikarya</taxon>
        <taxon>Ascomycota</taxon>
        <taxon>Pezizomycotina</taxon>
        <taxon>Eurotiomycetes</taxon>
        <taxon>Chaetothyriomycetidae</taxon>
        <taxon>Chaetothyriales</taxon>
        <taxon>Herpotrichiellaceae</taxon>
        <taxon>Fonsecaea</taxon>
    </lineage>
</organism>
<name>A0A0D2GS45_9EURO</name>
<evidence type="ECO:0000313" key="7">
    <source>
        <dbReference type="EMBL" id="KIW83798.1"/>
    </source>
</evidence>
<keyword evidence="2 6" id="KW-0812">Transmembrane</keyword>
<feature type="transmembrane region" description="Helical" evidence="6">
    <location>
        <begin position="141"/>
        <end position="161"/>
    </location>
</feature>
<feature type="transmembrane region" description="Helical" evidence="6">
    <location>
        <begin position="318"/>
        <end position="339"/>
    </location>
</feature>
<dbReference type="Proteomes" id="UP000053029">
    <property type="component" value="Unassembled WGS sequence"/>
</dbReference>
<feature type="transmembrane region" description="Helical" evidence="6">
    <location>
        <begin position="345"/>
        <end position="365"/>
    </location>
</feature>
<keyword evidence="8" id="KW-1185">Reference proteome</keyword>
<dbReference type="GeneID" id="25302534"/>
<evidence type="ECO:0000256" key="3">
    <source>
        <dbReference type="ARBA" id="ARBA00022989"/>
    </source>
</evidence>
<dbReference type="GO" id="GO:0016020">
    <property type="term" value="C:membrane"/>
    <property type="evidence" value="ECO:0007669"/>
    <property type="project" value="UniProtKB-SubCell"/>
</dbReference>
<dbReference type="STRING" id="1442368.A0A0D2GS45"/>
<dbReference type="CDD" id="cd09317">
    <property type="entry name" value="TDT_Mae1_like"/>
    <property type="match status" value="1"/>
</dbReference>
<dbReference type="EMBL" id="KN846970">
    <property type="protein sequence ID" value="KIW83798.1"/>
    <property type="molecule type" value="Genomic_DNA"/>
</dbReference>
<dbReference type="OrthoDB" id="2901184at2759"/>
<keyword evidence="3 6" id="KW-1133">Transmembrane helix</keyword>
<evidence type="ECO:0000256" key="6">
    <source>
        <dbReference type="SAM" id="Phobius"/>
    </source>
</evidence>
<feature type="transmembrane region" description="Helical" evidence="6">
    <location>
        <begin position="33"/>
        <end position="51"/>
    </location>
</feature>
<dbReference type="InterPro" id="IPR038665">
    <property type="entry name" value="Voltage-dep_anion_channel_sf"/>
</dbReference>
<evidence type="ECO:0000313" key="8">
    <source>
        <dbReference type="Proteomes" id="UP000053029"/>
    </source>
</evidence>
<dbReference type="VEuPathDB" id="FungiDB:Z517_03044"/>
<dbReference type="RefSeq" id="XP_013287606.1">
    <property type="nucleotide sequence ID" value="XM_013432152.1"/>
</dbReference>
<dbReference type="Gene3D" id="1.50.10.150">
    <property type="entry name" value="Voltage-dependent anion channel"/>
    <property type="match status" value="1"/>
</dbReference>
<dbReference type="PANTHER" id="PTHR31162">
    <property type="entry name" value="MALIC ACID TRANSPORT PROTEIN-RELATED"/>
    <property type="match status" value="1"/>
</dbReference>
<feature type="transmembrane region" description="Helical" evidence="6">
    <location>
        <begin position="105"/>
        <end position="126"/>
    </location>
</feature>
<gene>
    <name evidence="7" type="ORF">Z517_03044</name>
</gene>
<evidence type="ECO:0000256" key="5">
    <source>
        <dbReference type="SAM" id="MobiDB-lite"/>
    </source>
</evidence>
<comment type="subcellular location">
    <subcellularLocation>
        <location evidence="1">Membrane</location>
        <topology evidence="1">Multi-pass membrane protein</topology>
    </subcellularLocation>
</comment>
<accession>A0A0D2GS45</accession>
<reference evidence="7 8" key="1">
    <citation type="submission" date="2015-01" db="EMBL/GenBank/DDBJ databases">
        <title>The Genome Sequence of Fonsecaea pedrosoi CBS 271.37.</title>
        <authorList>
            <consortium name="The Broad Institute Genomics Platform"/>
            <person name="Cuomo C."/>
            <person name="de Hoog S."/>
            <person name="Gorbushina A."/>
            <person name="Stielow B."/>
            <person name="Teixiera M."/>
            <person name="Abouelleil A."/>
            <person name="Chapman S.B."/>
            <person name="Priest M."/>
            <person name="Young S.K."/>
            <person name="Wortman J."/>
            <person name="Nusbaum C."/>
            <person name="Birren B."/>
        </authorList>
    </citation>
    <scope>NUCLEOTIDE SEQUENCE [LARGE SCALE GENOMIC DNA]</scope>
    <source>
        <strain evidence="7 8">CBS 271.37</strain>
    </source>
</reference>
<evidence type="ECO:0000256" key="1">
    <source>
        <dbReference type="ARBA" id="ARBA00004141"/>
    </source>
</evidence>
<feature type="transmembrane region" description="Helical" evidence="6">
    <location>
        <begin position="243"/>
        <end position="261"/>
    </location>
</feature>
<dbReference type="HOGENOM" id="CLU_030057_2_0_1"/>
<keyword evidence="4 6" id="KW-0472">Membrane</keyword>
<feature type="transmembrane region" description="Helical" evidence="6">
    <location>
        <begin position="198"/>
        <end position="222"/>
    </location>
</feature>
<feature type="region of interest" description="Disordered" evidence="5">
    <location>
        <begin position="1"/>
        <end position="22"/>
    </location>
</feature>
<evidence type="ECO:0000256" key="4">
    <source>
        <dbReference type="ARBA" id="ARBA00023136"/>
    </source>
</evidence>
<feature type="transmembrane region" description="Helical" evidence="6">
    <location>
        <begin position="63"/>
        <end position="85"/>
    </location>
</feature>
<dbReference type="InterPro" id="IPR030185">
    <property type="entry name" value="Mae1"/>
</dbReference>
<proteinExistence type="predicted"/>
<sequence>MMDSSEQSEQSETMKEPPPFVESSSHRLRHLTWAWFTFPMATGGLAILLSPKNQPHTFTGLETIGKVVYICDLCIFTLIASAITYRFIRWPGTLKASLVHPTESLFFGTSFLSLASIIAGMALYGIEHTGLWLVVTFRVLFWLYFACTFIAAVGLYCMLFTNPRLKIQDMTPAWDLPMFPFMLSGTIAASGIEFQPRAAAMPMLFAGLTAQGLGMLISMGMYASYVRRMINYGFPSPESRPGMFIAVGPPSFTALAIIGLADHWPRGYDYFGPDDITAQVVRILALMTAVFVWSLSLWFWAISVVSCLAVYRTFRFHLNWWAFVFPNVGFTLATINIGKTLRSDAITWVGSVMTVLMVFLYFFVLCHHVRAVWRKDVLYAGKDEDHYHKERMAKIERLGGDPEKCTCAVTGGR</sequence>
<feature type="transmembrane region" description="Helical" evidence="6">
    <location>
        <begin position="281"/>
        <end position="311"/>
    </location>
</feature>
<dbReference type="InterPro" id="IPR004695">
    <property type="entry name" value="SLAC1/Mae1/Ssu1/TehA"/>
</dbReference>
<evidence type="ECO:0008006" key="9">
    <source>
        <dbReference type="Google" id="ProtNLM"/>
    </source>
</evidence>
<evidence type="ECO:0000256" key="2">
    <source>
        <dbReference type="ARBA" id="ARBA00022692"/>
    </source>
</evidence>
<feature type="compositionally biased region" description="Low complexity" evidence="5">
    <location>
        <begin position="1"/>
        <end position="11"/>
    </location>
</feature>
<protein>
    <recommendedName>
        <fullName evidence="9">C4-dicarboxylate transporter/malic acid transport protein</fullName>
    </recommendedName>
</protein>
<dbReference type="GO" id="GO:0015140">
    <property type="term" value="F:malate transmembrane transporter activity"/>
    <property type="evidence" value="ECO:0007669"/>
    <property type="project" value="InterPro"/>
</dbReference>
<dbReference type="PANTHER" id="PTHR31162:SF0">
    <property type="entry name" value="MALIC ACID TRANSPORT PROTEIN"/>
    <property type="match status" value="1"/>
</dbReference>